<keyword evidence="3" id="KW-1185">Reference proteome</keyword>
<gene>
    <name evidence="2" type="primary">Hypp4880</name>
    <name evidence="2" type="ORF">BLAG_LOCUS24162</name>
</gene>
<proteinExistence type="predicted"/>
<name>A0A8K0AAW4_BRALA</name>
<reference evidence="2" key="1">
    <citation type="submission" date="2022-01" db="EMBL/GenBank/DDBJ databases">
        <authorList>
            <person name="Braso-Vives M."/>
        </authorList>
    </citation>
    <scope>NUCLEOTIDE SEQUENCE</scope>
</reference>
<dbReference type="AlphaFoldDB" id="A0A8K0AAW4"/>
<evidence type="ECO:0000313" key="3">
    <source>
        <dbReference type="Proteomes" id="UP000838412"/>
    </source>
</evidence>
<protein>
    <submittedName>
        <fullName evidence="2">Hypp4880 protein</fullName>
    </submittedName>
</protein>
<sequence>MEAPGSLKKTDIVARYHEYKRLWSLHPFPGEYKDPCWKPPESWKWVAAMKSPRSSTDSLNRTLNKDESYTDLDTGNSNEKEEPVLPEEPN</sequence>
<feature type="region of interest" description="Disordered" evidence="1">
    <location>
        <begin position="50"/>
        <end position="90"/>
    </location>
</feature>
<accession>A0A8K0AAW4</accession>
<evidence type="ECO:0000256" key="1">
    <source>
        <dbReference type="SAM" id="MobiDB-lite"/>
    </source>
</evidence>
<dbReference type="EMBL" id="OV696693">
    <property type="protein sequence ID" value="CAH1272548.1"/>
    <property type="molecule type" value="Genomic_DNA"/>
</dbReference>
<evidence type="ECO:0000313" key="2">
    <source>
        <dbReference type="EMBL" id="CAH1272548.1"/>
    </source>
</evidence>
<dbReference type="Proteomes" id="UP000838412">
    <property type="component" value="Chromosome 8"/>
</dbReference>
<feature type="compositionally biased region" description="Polar residues" evidence="1">
    <location>
        <begin position="52"/>
        <end position="62"/>
    </location>
</feature>
<organism evidence="2 3">
    <name type="scientific">Branchiostoma lanceolatum</name>
    <name type="common">Common lancelet</name>
    <name type="synonym">Amphioxus lanceolatum</name>
    <dbReference type="NCBI Taxonomy" id="7740"/>
    <lineage>
        <taxon>Eukaryota</taxon>
        <taxon>Metazoa</taxon>
        <taxon>Chordata</taxon>
        <taxon>Cephalochordata</taxon>
        <taxon>Leptocardii</taxon>
        <taxon>Amphioxiformes</taxon>
        <taxon>Branchiostomatidae</taxon>
        <taxon>Branchiostoma</taxon>
    </lineage>
</organism>